<protein>
    <submittedName>
        <fullName evidence="1">ROK family protein</fullName>
    </submittedName>
</protein>
<dbReference type="EMBL" id="VMBG01000001">
    <property type="protein sequence ID" value="TSJ79609.1"/>
    <property type="molecule type" value="Genomic_DNA"/>
</dbReference>
<proteinExistence type="predicted"/>
<dbReference type="AlphaFoldDB" id="A0A556QSL6"/>
<evidence type="ECO:0000313" key="2">
    <source>
        <dbReference type="Proteomes" id="UP000315648"/>
    </source>
</evidence>
<comment type="caution">
    <text evidence="1">The sequence shown here is derived from an EMBL/GenBank/DDBJ whole genome shotgun (WGS) entry which is preliminary data.</text>
</comment>
<accession>A0A556QSL6</accession>
<dbReference type="InterPro" id="IPR043129">
    <property type="entry name" value="ATPase_NBD"/>
</dbReference>
<reference evidence="1 2" key="1">
    <citation type="submission" date="2019-07" db="EMBL/GenBank/DDBJ databases">
        <title>Description of 53C-WASEF.</title>
        <authorList>
            <person name="Pitt A."/>
            <person name="Hahn M.W."/>
        </authorList>
    </citation>
    <scope>NUCLEOTIDE SEQUENCE [LARGE SCALE GENOMIC DNA]</scope>
    <source>
        <strain evidence="1 2">53C-WASEF</strain>
    </source>
</reference>
<name>A0A556QSL6_9BACT</name>
<evidence type="ECO:0000313" key="1">
    <source>
        <dbReference type="EMBL" id="TSJ79609.1"/>
    </source>
</evidence>
<dbReference type="Proteomes" id="UP000315648">
    <property type="component" value="Unassembled WGS sequence"/>
</dbReference>
<organism evidence="1 2">
    <name type="scientific">Rariglobus hedericola</name>
    <dbReference type="NCBI Taxonomy" id="2597822"/>
    <lineage>
        <taxon>Bacteria</taxon>
        <taxon>Pseudomonadati</taxon>
        <taxon>Verrucomicrobiota</taxon>
        <taxon>Opitutia</taxon>
        <taxon>Opitutales</taxon>
        <taxon>Opitutaceae</taxon>
        <taxon>Rariglobus</taxon>
    </lineage>
</organism>
<sequence length="465" mass="50406">MLKISPQFTPALDPDFVPAVLWNRAYRVLVQETRGSRPFALALTRADGRSSVWRGDVLPSWHPQAALTFRYVERLLKFLLWQRGGCRVMVVGAPEIAAELKKIYSARGARAFDYRFMGAEVYGSDFTVEAGLWNDLPKEAPDALAVGRHLSGCRIGFDLGGSDRKVSAVIDGNVVFTEEIPWDPYFQADPAYHIEGVQDSLLRAAAHLPRVDAIGGSAAGVYVNNEVRVASLFRGVPRDRFEKSIRRMFFDLRERWSGVPFEVVNDGEVTALAGSMSLGDNAVLGVSMGTSMAAGYVTPEGGITPWLNELAFAPIDYAEGAPADEWSGDRGCGVQYFSQQGVNRLALRAGIKFPEAMPLPERLVAVQASMAAGDDRAQAVYESIGTELGYSVAHYADFYELRNVLVLGRVTSGAGGEVILGKAREVLCGEFSGLAERVRLAMPDEKDKRHGQAVAAASLPAVGAA</sequence>
<dbReference type="Gene3D" id="3.30.420.40">
    <property type="match status" value="2"/>
</dbReference>
<dbReference type="RefSeq" id="WP_144230150.1">
    <property type="nucleotide sequence ID" value="NZ_CBCRVV010000012.1"/>
</dbReference>
<gene>
    <name evidence="1" type="ORF">FPL22_10085</name>
</gene>
<dbReference type="OrthoDB" id="1948591at2"/>
<dbReference type="SUPFAM" id="SSF53067">
    <property type="entry name" value="Actin-like ATPase domain"/>
    <property type="match status" value="1"/>
</dbReference>
<keyword evidence="2" id="KW-1185">Reference proteome</keyword>